<dbReference type="EMBL" id="JAJJMB010001184">
    <property type="protein sequence ID" value="KAI3958171.1"/>
    <property type="molecule type" value="Genomic_DNA"/>
</dbReference>
<evidence type="ECO:0000259" key="1">
    <source>
        <dbReference type="Pfam" id="PF14111"/>
    </source>
</evidence>
<sequence>MLCVSFSPEERPNMSDVVRILQRKNVLDTPAILLESDGLANVPTSSLICTPILNPKASSTSITFENITYVGDEPELGYVEPHFKEGTYHIECSNEEFEVGCNRWKNSLVGYFFNEDRTLDVDKEVVEEVVSRETTGNSSVFSIGNGQYLFQFSCVEDKIRVLEASGLLHIEGIPLVLMTWDWKL</sequence>
<feature type="domain" description="DUF4283" evidence="1">
    <location>
        <begin position="101"/>
        <end position="181"/>
    </location>
</feature>
<dbReference type="AlphaFoldDB" id="A0AAD4TJX9"/>
<gene>
    <name evidence="2" type="ORF">MKW98_020813</name>
</gene>
<comment type="caution">
    <text evidence="2">The sequence shown here is derived from an EMBL/GenBank/DDBJ whole genome shotgun (WGS) entry which is preliminary data.</text>
</comment>
<name>A0AAD4TJX9_9MAGN</name>
<protein>
    <recommendedName>
        <fullName evidence="1">DUF4283 domain-containing protein</fullName>
    </recommendedName>
</protein>
<accession>A0AAD4TJX9</accession>
<dbReference type="Pfam" id="PF14111">
    <property type="entry name" value="DUF4283"/>
    <property type="match status" value="1"/>
</dbReference>
<evidence type="ECO:0000313" key="2">
    <source>
        <dbReference type="EMBL" id="KAI3958171.1"/>
    </source>
</evidence>
<organism evidence="2 3">
    <name type="scientific">Papaver atlanticum</name>
    <dbReference type="NCBI Taxonomy" id="357466"/>
    <lineage>
        <taxon>Eukaryota</taxon>
        <taxon>Viridiplantae</taxon>
        <taxon>Streptophyta</taxon>
        <taxon>Embryophyta</taxon>
        <taxon>Tracheophyta</taxon>
        <taxon>Spermatophyta</taxon>
        <taxon>Magnoliopsida</taxon>
        <taxon>Ranunculales</taxon>
        <taxon>Papaveraceae</taxon>
        <taxon>Papaveroideae</taxon>
        <taxon>Papaver</taxon>
    </lineage>
</organism>
<proteinExistence type="predicted"/>
<dbReference type="InterPro" id="IPR025558">
    <property type="entry name" value="DUF4283"/>
</dbReference>
<keyword evidence="3" id="KW-1185">Reference proteome</keyword>
<evidence type="ECO:0000313" key="3">
    <source>
        <dbReference type="Proteomes" id="UP001202328"/>
    </source>
</evidence>
<reference evidence="2" key="1">
    <citation type="submission" date="2022-04" db="EMBL/GenBank/DDBJ databases">
        <title>A functionally conserved STORR gene fusion in Papaver species that diverged 16.8 million years ago.</title>
        <authorList>
            <person name="Catania T."/>
        </authorList>
    </citation>
    <scope>NUCLEOTIDE SEQUENCE</scope>
    <source>
        <strain evidence="2">S-188037</strain>
    </source>
</reference>
<dbReference type="Proteomes" id="UP001202328">
    <property type="component" value="Unassembled WGS sequence"/>
</dbReference>